<dbReference type="SUPFAM" id="SSF82549">
    <property type="entry name" value="DAK1/DegV-like"/>
    <property type="match status" value="1"/>
</dbReference>
<evidence type="ECO:0000313" key="4">
    <source>
        <dbReference type="Proteomes" id="UP000509222"/>
    </source>
</evidence>
<proteinExistence type="predicted"/>
<dbReference type="InterPro" id="IPR050270">
    <property type="entry name" value="DegV_domain_contain"/>
</dbReference>
<dbReference type="Gene3D" id="3.40.50.10170">
    <property type="match status" value="1"/>
</dbReference>
<dbReference type="eggNOG" id="COG1307">
    <property type="taxonomic scope" value="Bacteria"/>
</dbReference>
<keyword evidence="2" id="KW-0446">Lipid-binding</keyword>
<dbReference type="GO" id="GO:0008289">
    <property type="term" value="F:lipid binding"/>
    <property type="evidence" value="ECO:0007669"/>
    <property type="project" value="UniProtKB-KW"/>
</dbReference>
<evidence type="ECO:0000256" key="1">
    <source>
        <dbReference type="ARBA" id="ARBA00003238"/>
    </source>
</evidence>
<dbReference type="STRING" id="459472.SAMN04487975_107180"/>
<evidence type="ECO:0000313" key="3">
    <source>
        <dbReference type="EMBL" id="QKX49326.1"/>
    </source>
</evidence>
<dbReference type="Pfam" id="PF02645">
    <property type="entry name" value="DegV"/>
    <property type="match status" value="1"/>
</dbReference>
<organism evidence="3 4">
    <name type="scientific">Planococcus glaciei</name>
    <dbReference type="NCBI Taxonomy" id="459472"/>
    <lineage>
        <taxon>Bacteria</taxon>
        <taxon>Bacillati</taxon>
        <taxon>Bacillota</taxon>
        <taxon>Bacilli</taxon>
        <taxon>Bacillales</taxon>
        <taxon>Caryophanaceae</taxon>
        <taxon>Planococcus</taxon>
    </lineage>
</organism>
<accession>A0A1G8F0Y9</accession>
<reference evidence="3 4" key="1">
    <citation type="submission" date="2020-04" db="EMBL/GenBank/DDBJ databases">
        <authorList>
            <person name="Pajer P."/>
            <person name="Broz P."/>
        </authorList>
    </citation>
    <scope>NUCLEOTIDE SEQUENCE [LARGE SCALE GENOMIC DNA]</scope>
    <source>
        <strain evidence="4">NRL-ATB46093</strain>
    </source>
</reference>
<evidence type="ECO:0000256" key="2">
    <source>
        <dbReference type="ARBA" id="ARBA00023121"/>
    </source>
</evidence>
<dbReference type="EMBL" id="CP051177">
    <property type="protein sequence ID" value="QKX49326.1"/>
    <property type="molecule type" value="Genomic_DNA"/>
</dbReference>
<gene>
    <name evidence="3" type="ORF">HF394_01335</name>
</gene>
<name>A0A1G8F0Y9_9BACL</name>
<dbReference type="Gene3D" id="3.30.1180.10">
    <property type="match status" value="1"/>
</dbReference>
<dbReference type="AlphaFoldDB" id="A0A1G8F0Y9"/>
<dbReference type="InterPro" id="IPR043168">
    <property type="entry name" value="DegV_C"/>
</dbReference>
<dbReference type="RefSeq" id="WP_036804324.1">
    <property type="nucleotide sequence ID" value="NZ_CP051177.1"/>
</dbReference>
<comment type="function">
    <text evidence="1">May bind long-chain fatty acids, such as palmitate, and may play a role in lipid transport or fatty acid metabolism.</text>
</comment>
<dbReference type="InterPro" id="IPR003797">
    <property type="entry name" value="DegV"/>
</dbReference>
<dbReference type="PANTHER" id="PTHR33434:SF3">
    <property type="entry name" value="DEGV DOMAIN-CONTAINING PROTEIN YITS"/>
    <property type="match status" value="1"/>
</dbReference>
<keyword evidence="4" id="KW-1185">Reference proteome</keyword>
<dbReference type="NCBIfam" id="TIGR00762">
    <property type="entry name" value="DegV"/>
    <property type="match status" value="1"/>
</dbReference>
<sequence length="284" mass="31832">MRLFADSASDLPKQFFTEEDVILFPLRVHIGDKDYEDIRTIHSKQVYDAIRSDIHPKTSQVSPEEMLNAFEQLAKSGDEGYYIAFSSELSGTYSTAVMVADQVREEYPELKLTILDSKAASLGYGTLVKEAARLRAAGHSLNEIIEKTRFMAEHMESLFTVEDLDYMAKGGRISKGSAFVGGLLNIKPLLHVEDGKLVPIEKLRGRKKVLRRMVELMQERGADWGKQTIAISHGDDLEFAHLLKKEIEDSLHPKQVDIYMIGSVIAAHTGPGTLAVFYLNQVDM</sequence>
<dbReference type="PANTHER" id="PTHR33434">
    <property type="entry name" value="DEGV DOMAIN-CONTAINING PROTEIN DR_1986-RELATED"/>
    <property type="match status" value="1"/>
</dbReference>
<dbReference type="OrthoDB" id="9780660at2"/>
<dbReference type="Proteomes" id="UP000509222">
    <property type="component" value="Chromosome"/>
</dbReference>
<reference evidence="4" key="2">
    <citation type="submission" date="2020-06" db="EMBL/GenBank/DDBJ databases">
        <title>Isolation of Planomicrobium glaciei.</title>
        <authorList>
            <person name="Malisova L."/>
            <person name="Safrankova R."/>
            <person name="Jakubu V."/>
            <person name="Spanelova P."/>
        </authorList>
    </citation>
    <scope>NUCLEOTIDE SEQUENCE [LARGE SCALE GENOMIC DNA]</scope>
    <source>
        <strain evidence="4">NRL-ATB46093</strain>
    </source>
</reference>
<dbReference type="PROSITE" id="PS51482">
    <property type="entry name" value="DEGV"/>
    <property type="match status" value="1"/>
</dbReference>
<protein>
    <submittedName>
        <fullName evidence="3">DegV family protein</fullName>
    </submittedName>
</protein>